<comment type="similarity">
    <text evidence="3">Belongs to the acetyltransferase family. RimJ subfamily.</text>
</comment>
<protein>
    <submittedName>
        <fullName evidence="5">Acetyltransferase</fullName>
    </submittedName>
</protein>
<proteinExistence type="inferred from homology"/>
<name>A0A168QH24_9BACL</name>
<evidence type="ECO:0000256" key="2">
    <source>
        <dbReference type="ARBA" id="ARBA00023315"/>
    </source>
</evidence>
<sequence>MTLTFYDTIAGIYIRPLQMDDSHSLLDLRIRIRSVYAAFEPRQYVSFYTLHEQQQLIVRRIHEAEQDRAYMFGIFNLNGKLIGQITLSNVVRGVGQFADVGYFIDPNEKNKGYMTAALHLMLKYGFQSLGLHRIQAAILLNNQSSRRVLEKTGFQPEGISRQLIKIDDQWQDHQTFAILVHEYTTQPIVLRKKSSTTI</sequence>
<evidence type="ECO:0000256" key="3">
    <source>
        <dbReference type="ARBA" id="ARBA00038502"/>
    </source>
</evidence>
<dbReference type="EMBL" id="LVJI01000004">
    <property type="protein sequence ID" value="OAB47777.1"/>
    <property type="molecule type" value="Genomic_DNA"/>
</dbReference>
<dbReference type="RefSeq" id="WP_068647041.1">
    <property type="nucleotide sequence ID" value="NZ_CP043611.1"/>
</dbReference>
<evidence type="ECO:0000313" key="6">
    <source>
        <dbReference type="Proteomes" id="UP000077355"/>
    </source>
</evidence>
<dbReference type="OrthoDB" id="9795206at2"/>
<evidence type="ECO:0000259" key="4">
    <source>
        <dbReference type="PROSITE" id="PS51186"/>
    </source>
</evidence>
<evidence type="ECO:0000256" key="1">
    <source>
        <dbReference type="ARBA" id="ARBA00022679"/>
    </source>
</evidence>
<dbReference type="InterPro" id="IPR051531">
    <property type="entry name" value="N-acetyltransferase"/>
</dbReference>
<feature type="domain" description="N-acetyltransferase" evidence="4">
    <location>
        <begin position="12"/>
        <end position="177"/>
    </location>
</feature>
<dbReference type="SUPFAM" id="SSF55729">
    <property type="entry name" value="Acyl-CoA N-acyltransferases (Nat)"/>
    <property type="match status" value="1"/>
</dbReference>
<dbReference type="InterPro" id="IPR000182">
    <property type="entry name" value="GNAT_dom"/>
</dbReference>
<keyword evidence="2" id="KW-0012">Acyltransferase</keyword>
<dbReference type="AlphaFoldDB" id="A0A168QH24"/>
<organism evidence="5 6">
    <name type="scientific">Paenibacillus antarcticus</name>
    <dbReference type="NCBI Taxonomy" id="253703"/>
    <lineage>
        <taxon>Bacteria</taxon>
        <taxon>Bacillati</taxon>
        <taxon>Bacillota</taxon>
        <taxon>Bacilli</taxon>
        <taxon>Bacillales</taxon>
        <taxon>Paenibacillaceae</taxon>
        <taxon>Paenibacillus</taxon>
    </lineage>
</organism>
<dbReference type="PANTHER" id="PTHR43792:SF8">
    <property type="entry name" value="[RIBOSOMAL PROTEIN US5]-ALANINE N-ACETYLTRANSFERASE"/>
    <property type="match status" value="1"/>
</dbReference>
<dbReference type="PANTHER" id="PTHR43792">
    <property type="entry name" value="GNAT FAMILY, PUTATIVE (AFU_ORTHOLOGUE AFUA_3G00765)-RELATED-RELATED"/>
    <property type="match status" value="1"/>
</dbReference>
<accession>A0A168QH24</accession>
<dbReference type="Pfam" id="PF13302">
    <property type="entry name" value="Acetyltransf_3"/>
    <property type="match status" value="1"/>
</dbReference>
<dbReference type="InterPro" id="IPR016181">
    <property type="entry name" value="Acyl_CoA_acyltransferase"/>
</dbReference>
<comment type="caution">
    <text evidence="5">The sequence shown here is derived from an EMBL/GenBank/DDBJ whole genome shotgun (WGS) entry which is preliminary data.</text>
</comment>
<keyword evidence="6" id="KW-1185">Reference proteome</keyword>
<gene>
    <name evidence="5" type="ORF">PBAT_04590</name>
</gene>
<dbReference type="Gene3D" id="3.40.630.30">
    <property type="match status" value="1"/>
</dbReference>
<dbReference type="Proteomes" id="UP000077355">
    <property type="component" value="Unassembled WGS sequence"/>
</dbReference>
<reference evidence="5 6" key="1">
    <citation type="submission" date="2016-03" db="EMBL/GenBank/DDBJ databases">
        <title>Draft genome sequence of Paenibacillus antarcticus CECT 5836.</title>
        <authorList>
            <person name="Shin S.-K."/>
            <person name="Yi H."/>
        </authorList>
    </citation>
    <scope>NUCLEOTIDE SEQUENCE [LARGE SCALE GENOMIC DNA]</scope>
    <source>
        <strain evidence="5 6">CECT 5836</strain>
    </source>
</reference>
<dbReference type="PROSITE" id="PS51186">
    <property type="entry name" value="GNAT"/>
    <property type="match status" value="1"/>
</dbReference>
<dbReference type="GO" id="GO:0005737">
    <property type="term" value="C:cytoplasm"/>
    <property type="evidence" value="ECO:0007669"/>
    <property type="project" value="TreeGrafter"/>
</dbReference>
<keyword evidence="1 5" id="KW-0808">Transferase</keyword>
<evidence type="ECO:0000313" key="5">
    <source>
        <dbReference type="EMBL" id="OAB47777.1"/>
    </source>
</evidence>
<dbReference type="GO" id="GO:0008999">
    <property type="term" value="F:protein-N-terminal-alanine acetyltransferase activity"/>
    <property type="evidence" value="ECO:0007669"/>
    <property type="project" value="TreeGrafter"/>
</dbReference>